<proteinExistence type="predicted"/>
<dbReference type="AlphaFoldDB" id="A0A9I9E140"/>
<name>A0A9I9E140_CUCME</name>
<sequence>MENIRNGVERRTESQGVVDRWNCRICVTESTGSDLRRLELWSDGAANRSSTAFVGWNRWILVEVSGGIVKQMEQRVFLEQMEAAARSEKEGGS</sequence>
<dbReference type="Gramene" id="MELO3C027146.2.1">
    <property type="protein sequence ID" value="MELO3C027146.2.1"/>
    <property type="gene ID" value="MELO3C027146.2"/>
</dbReference>
<organism evidence="1">
    <name type="scientific">Cucumis melo</name>
    <name type="common">Muskmelon</name>
    <dbReference type="NCBI Taxonomy" id="3656"/>
    <lineage>
        <taxon>Eukaryota</taxon>
        <taxon>Viridiplantae</taxon>
        <taxon>Streptophyta</taxon>
        <taxon>Embryophyta</taxon>
        <taxon>Tracheophyta</taxon>
        <taxon>Spermatophyta</taxon>
        <taxon>Magnoliopsida</taxon>
        <taxon>eudicotyledons</taxon>
        <taxon>Gunneridae</taxon>
        <taxon>Pentapetalae</taxon>
        <taxon>rosids</taxon>
        <taxon>fabids</taxon>
        <taxon>Cucurbitales</taxon>
        <taxon>Cucurbitaceae</taxon>
        <taxon>Benincaseae</taxon>
        <taxon>Cucumis</taxon>
    </lineage>
</organism>
<protein>
    <submittedName>
        <fullName evidence="1">Uncharacterized protein</fullName>
    </submittedName>
</protein>
<accession>A0A9I9E140</accession>
<evidence type="ECO:0000313" key="1">
    <source>
        <dbReference type="EnsemblPlants" id="MELO3C027146.2.1"/>
    </source>
</evidence>
<reference evidence="1" key="1">
    <citation type="submission" date="2023-03" db="UniProtKB">
        <authorList>
            <consortium name="EnsemblPlants"/>
        </authorList>
    </citation>
    <scope>IDENTIFICATION</scope>
</reference>
<dbReference type="EnsemblPlants" id="MELO3C027146.2.1">
    <property type="protein sequence ID" value="MELO3C027146.2.1"/>
    <property type="gene ID" value="MELO3C027146.2"/>
</dbReference>